<dbReference type="EMBL" id="FLUV01002525">
    <property type="protein sequence ID" value="SBW28883.1"/>
    <property type="molecule type" value="Genomic_DNA"/>
</dbReference>
<dbReference type="PRINTS" id="PR00455">
    <property type="entry name" value="HTHTETR"/>
</dbReference>
<dbReference type="GO" id="GO:0000976">
    <property type="term" value="F:transcription cis-regulatory region binding"/>
    <property type="evidence" value="ECO:0007669"/>
    <property type="project" value="TreeGrafter"/>
</dbReference>
<accession>A0A1C3PGA5</accession>
<evidence type="ECO:0000256" key="3">
    <source>
        <dbReference type="ARBA" id="ARBA00023163"/>
    </source>
</evidence>
<dbReference type="InterPro" id="IPR049445">
    <property type="entry name" value="TetR_SbtR-like_C"/>
</dbReference>
<reference evidence="8" key="1">
    <citation type="submission" date="2016-02" db="EMBL/GenBank/DDBJ databases">
        <authorList>
            <person name="Wibberg D."/>
        </authorList>
    </citation>
    <scope>NUCLEOTIDE SEQUENCE [LARGE SCALE GENOMIC DNA]</scope>
</reference>
<keyword evidence="2 4" id="KW-0238">DNA-binding</keyword>
<gene>
    <name evidence="7" type="ORF">FDG2_6131</name>
</gene>
<evidence type="ECO:0000256" key="1">
    <source>
        <dbReference type="ARBA" id="ARBA00023015"/>
    </source>
</evidence>
<protein>
    <submittedName>
        <fullName evidence="7">TetR family transcriptional regulator</fullName>
    </submittedName>
</protein>
<dbReference type="Gene3D" id="1.10.357.10">
    <property type="entry name" value="Tetracycline Repressor, domain 2"/>
    <property type="match status" value="1"/>
</dbReference>
<dbReference type="SUPFAM" id="SSF46689">
    <property type="entry name" value="Homeodomain-like"/>
    <property type="match status" value="1"/>
</dbReference>
<dbReference type="PANTHER" id="PTHR30055:SF234">
    <property type="entry name" value="HTH-TYPE TRANSCRIPTIONAL REGULATOR BETI"/>
    <property type="match status" value="1"/>
</dbReference>
<organism evidence="7 8">
    <name type="scientific">Candidatus Protofrankia californiensis</name>
    <dbReference type="NCBI Taxonomy" id="1839754"/>
    <lineage>
        <taxon>Bacteria</taxon>
        <taxon>Bacillati</taxon>
        <taxon>Actinomycetota</taxon>
        <taxon>Actinomycetes</taxon>
        <taxon>Frankiales</taxon>
        <taxon>Frankiaceae</taxon>
        <taxon>Protofrankia</taxon>
    </lineage>
</organism>
<dbReference type="InterPro" id="IPR036271">
    <property type="entry name" value="Tet_transcr_reg_TetR-rel_C_sf"/>
</dbReference>
<dbReference type="Pfam" id="PF00440">
    <property type="entry name" value="TetR_N"/>
    <property type="match status" value="1"/>
</dbReference>
<dbReference type="InterPro" id="IPR001647">
    <property type="entry name" value="HTH_TetR"/>
</dbReference>
<dbReference type="AlphaFoldDB" id="A0A1C3PGA5"/>
<evidence type="ECO:0000256" key="2">
    <source>
        <dbReference type="ARBA" id="ARBA00023125"/>
    </source>
</evidence>
<name>A0A1C3PGA5_9ACTN</name>
<feature type="domain" description="HTH tetR-type" evidence="6">
    <location>
        <begin position="17"/>
        <end position="76"/>
    </location>
</feature>
<dbReference type="SUPFAM" id="SSF48498">
    <property type="entry name" value="Tetracyclin repressor-like, C-terminal domain"/>
    <property type="match status" value="1"/>
</dbReference>
<keyword evidence="3" id="KW-0804">Transcription</keyword>
<feature type="compositionally biased region" description="Basic and acidic residues" evidence="5">
    <location>
        <begin position="200"/>
        <end position="221"/>
    </location>
</feature>
<keyword evidence="1" id="KW-0805">Transcription regulation</keyword>
<dbReference type="GO" id="GO:0003700">
    <property type="term" value="F:DNA-binding transcription factor activity"/>
    <property type="evidence" value="ECO:0007669"/>
    <property type="project" value="TreeGrafter"/>
</dbReference>
<evidence type="ECO:0000256" key="4">
    <source>
        <dbReference type="PROSITE-ProRule" id="PRU00335"/>
    </source>
</evidence>
<feature type="DNA-binding region" description="H-T-H motif" evidence="4">
    <location>
        <begin position="39"/>
        <end position="58"/>
    </location>
</feature>
<dbReference type="PANTHER" id="PTHR30055">
    <property type="entry name" value="HTH-TYPE TRANSCRIPTIONAL REGULATOR RUTR"/>
    <property type="match status" value="1"/>
</dbReference>
<evidence type="ECO:0000313" key="8">
    <source>
        <dbReference type="Proteomes" id="UP000199013"/>
    </source>
</evidence>
<proteinExistence type="predicted"/>
<dbReference type="Pfam" id="PF21597">
    <property type="entry name" value="TetR_C_43"/>
    <property type="match status" value="1"/>
</dbReference>
<sequence>METGGEGRPPARRADASRNDKRILATAREVFIELGPGAPISVIAERAGVGMGTLYRRYPSKEDLMRALSLAHMEQTRAAAEAGLADPDPWAGFEGFIVSCVEAGVDGSPRLAGTFEVTEDVLATSKRAREAITVLVTRAQAEGGLRRDVNADDIVVLLHALRERRSARGGTAADLTQRFLGIILDGLRASNARPLAAPPTDRKKMEQAMKSTFRKDAPHSP</sequence>
<evidence type="ECO:0000313" key="7">
    <source>
        <dbReference type="EMBL" id="SBW28883.1"/>
    </source>
</evidence>
<dbReference type="Proteomes" id="UP000199013">
    <property type="component" value="Unassembled WGS sequence"/>
</dbReference>
<dbReference type="InterPro" id="IPR050109">
    <property type="entry name" value="HTH-type_TetR-like_transc_reg"/>
</dbReference>
<dbReference type="InterPro" id="IPR009057">
    <property type="entry name" value="Homeodomain-like_sf"/>
</dbReference>
<feature type="region of interest" description="Disordered" evidence="5">
    <location>
        <begin position="193"/>
        <end position="221"/>
    </location>
</feature>
<dbReference type="PROSITE" id="PS50977">
    <property type="entry name" value="HTH_TETR_2"/>
    <property type="match status" value="1"/>
</dbReference>
<keyword evidence="8" id="KW-1185">Reference proteome</keyword>
<evidence type="ECO:0000259" key="6">
    <source>
        <dbReference type="PROSITE" id="PS50977"/>
    </source>
</evidence>
<evidence type="ECO:0000256" key="5">
    <source>
        <dbReference type="SAM" id="MobiDB-lite"/>
    </source>
</evidence>